<accession>A0A8S9T219</accession>
<dbReference type="AlphaFoldDB" id="A0A8S9T219"/>
<protein>
    <submittedName>
        <fullName evidence="1">Uncharacterized protein</fullName>
    </submittedName>
</protein>
<organism evidence="1 3">
    <name type="scientific">Tolypothrix bouteillei VB521301</name>
    <dbReference type="NCBI Taxonomy" id="1479485"/>
    <lineage>
        <taxon>Bacteria</taxon>
        <taxon>Bacillati</taxon>
        <taxon>Cyanobacteriota</taxon>
        <taxon>Cyanophyceae</taxon>
        <taxon>Nostocales</taxon>
        <taxon>Tolypothrichaceae</taxon>
        <taxon>Tolypothrix</taxon>
    </lineage>
</organism>
<dbReference type="EMBL" id="JHEG04000001">
    <property type="protein sequence ID" value="KAF3890665.1"/>
    <property type="molecule type" value="Genomic_DNA"/>
</dbReference>
<name>A0A8S9T219_9CYAN</name>
<evidence type="ECO:0000313" key="2">
    <source>
        <dbReference type="EMBL" id="KAF3890665.1"/>
    </source>
</evidence>
<proteinExistence type="predicted"/>
<sequence>MVHRDKWVKVLLTELELTKLEKYAEAQGSNKSQAIREWMKALPCY</sequence>
<evidence type="ECO:0000313" key="3">
    <source>
        <dbReference type="Proteomes" id="UP000029738"/>
    </source>
</evidence>
<gene>
    <name evidence="1" type="ORF">DA73_0400015245</name>
    <name evidence="2" type="ORF">DA73_0400038385</name>
</gene>
<dbReference type="EMBL" id="JHEG04000001">
    <property type="protein sequence ID" value="KAF3886681.1"/>
    <property type="molecule type" value="Genomic_DNA"/>
</dbReference>
<dbReference type="RefSeq" id="WP_162002295.1">
    <property type="nucleotide sequence ID" value="NZ_JHEG04000001.1"/>
</dbReference>
<keyword evidence="3" id="KW-1185">Reference proteome</keyword>
<evidence type="ECO:0000313" key="1">
    <source>
        <dbReference type="EMBL" id="KAF3886681.1"/>
    </source>
</evidence>
<reference evidence="1" key="2">
    <citation type="submission" date="2019-11" db="EMBL/GenBank/DDBJ databases">
        <title>Improved Assembly of Tolypothrix boutellei genome.</title>
        <authorList>
            <person name="Sarangi A.N."/>
            <person name="Mukherjee M."/>
            <person name="Ghosh S."/>
            <person name="Singh D."/>
            <person name="Das A."/>
            <person name="Kant S."/>
            <person name="Prusty A."/>
            <person name="Tripathy S."/>
        </authorList>
    </citation>
    <scope>NUCLEOTIDE SEQUENCE</scope>
    <source>
        <strain evidence="1">VB521301</strain>
    </source>
</reference>
<reference evidence="1" key="1">
    <citation type="journal article" date="2015" name="Genome Announc.">
        <title>Draft Genome Sequence of Tolypothrix boutellei Strain VB521301.</title>
        <authorList>
            <person name="Chandrababunaidu M.M."/>
            <person name="Singh D."/>
            <person name="Sen D."/>
            <person name="Bhan S."/>
            <person name="Das S."/>
            <person name="Gupta A."/>
            <person name="Adhikary S.P."/>
            <person name="Tripathy S."/>
        </authorList>
    </citation>
    <scope>NUCLEOTIDE SEQUENCE</scope>
    <source>
        <strain evidence="1">VB521301</strain>
    </source>
</reference>
<dbReference type="Proteomes" id="UP000029738">
    <property type="component" value="Unassembled WGS sequence"/>
</dbReference>
<comment type="caution">
    <text evidence="1">The sequence shown here is derived from an EMBL/GenBank/DDBJ whole genome shotgun (WGS) entry which is preliminary data.</text>
</comment>